<accession>A0ABY4PGE1</accession>
<protein>
    <submittedName>
        <fullName evidence="1">Uncharacterized protein</fullName>
    </submittedName>
</protein>
<evidence type="ECO:0000313" key="2">
    <source>
        <dbReference type="Proteomes" id="UP000831859"/>
    </source>
</evidence>
<dbReference type="EMBL" id="CP093362">
    <property type="protein sequence ID" value="UQS84700.1"/>
    <property type="molecule type" value="Genomic_DNA"/>
</dbReference>
<keyword evidence="2" id="KW-1185">Reference proteome</keyword>
<organism evidence="1 2">
    <name type="scientific">Apilactobacillus apisilvae</name>
    <dbReference type="NCBI Taxonomy" id="2923364"/>
    <lineage>
        <taxon>Bacteria</taxon>
        <taxon>Bacillati</taxon>
        <taxon>Bacillota</taxon>
        <taxon>Bacilli</taxon>
        <taxon>Lactobacillales</taxon>
        <taxon>Lactobacillaceae</taxon>
        <taxon>Apilactobacillus</taxon>
    </lineage>
</organism>
<evidence type="ECO:0000313" key="1">
    <source>
        <dbReference type="EMBL" id="UQS84700.1"/>
    </source>
</evidence>
<dbReference type="Proteomes" id="UP000831859">
    <property type="component" value="Chromosome"/>
</dbReference>
<name>A0ABY4PGE1_9LACO</name>
<reference evidence="1 2" key="1">
    <citation type="journal article" date="2022" name="Int. J. Syst. Evol. Microbiol.">
        <title>Apilactobacillus apisilvae sp. nov., Nicolia spurrieriana gen. nov. sp. nov., Bombilactobacillus folatiphilus sp. nov. and Bombilactobacillus thymidiniphilus sp. nov., four new lactic acid bacterial isolates from stingless bees Tetragonula carbonaria and Austroplebeia australis.</title>
        <authorList>
            <person name="Oliphant S.A."/>
            <person name="Watson-Haigh N.S."/>
            <person name="Sumby K.M."/>
            <person name="Gardner J."/>
            <person name="Groom S."/>
            <person name="Jiranek V."/>
        </authorList>
    </citation>
    <scope>NUCLEOTIDE SEQUENCE [LARGE SCALE GENOMIC DNA]</scope>
    <source>
        <strain evidence="1 2">SG5_A10</strain>
    </source>
</reference>
<proteinExistence type="predicted"/>
<gene>
    <name evidence="1" type="ORF">MOO46_05480</name>
</gene>
<sequence length="85" mass="9842">MENVDIRFKLRIIVTAGMNAGERHTVYNIEGLEFDNTLSREECLAQFLKNQKFIICTEQKVMKAKQYKSVLISVNNILSAEFIDE</sequence>
<dbReference type="RefSeq" id="WP_249510684.1">
    <property type="nucleotide sequence ID" value="NZ_CP093362.1"/>
</dbReference>